<sequence>MVHFKVSILFVLFIVCIGISSLADARSTSKTSPIARSLKRQQRRCEKSSACYGLHDEHLHNCILKCASEHCYELIYAKDPLEDGEVDNSRSKAFLKCFDKSSRGESVSPQVLDEL</sequence>
<dbReference type="Proteomes" id="UP001157974">
    <property type="component" value="Unassembled WGS sequence"/>
</dbReference>
<dbReference type="InterPro" id="IPR031985">
    <property type="entry name" value="DUF4787"/>
</dbReference>
<keyword evidence="3" id="KW-1185">Reference proteome</keyword>
<dbReference type="EMBL" id="JAMWBK010000004">
    <property type="protein sequence ID" value="KAJ8905449.1"/>
    <property type="molecule type" value="Genomic_DNA"/>
</dbReference>
<dbReference type="AlphaFoldDB" id="A0AAV8USA7"/>
<evidence type="ECO:0000313" key="2">
    <source>
        <dbReference type="EMBL" id="KAJ8905449.1"/>
    </source>
</evidence>
<keyword evidence="1" id="KW-0732">Signal</keyword>
<feature type="chain" id="PRO_5043552498" evidence="1">
    <location>
        <begin position="26"/>
        <end position="115"/>
    </location>
</feature>
<evidence type="ECO:0000313" key="3">
    <source>
        <dbReference type="Proteomes" id="UP001157974"/>
    </source>
</evidence>
<comment type="caution">
    <text evidence="2">The sequence shown here is derived from an EMBL/GenBank/DDBJ whole genome shotgun (WGS) entry which is preliminary data.</text>
</comment>
<protein>
    <submittedName>
        <fullName evidence="2">Uncharacterized protein</fullName>
    </submittedName>
</protein>
<gene>
    <name evidence="2" type="ORF">NDN08_001956</name>
</gene>
<dbReference type="Pfam" id="PF16029">
    <property type="entry name" value="DUF4787"/>
    <property type="match status" value="1"/>
</dbReference>
<accession>A0AAV8USA7</accession>
<dbReference type="PANTHER" id="PTHR35455">
    <property type="entry name" value="UNNAMED PRODUCT"/>
    <property type="match status" value="1"/>
</dbReference>
<feature type="signal peptide" evidence="1">
    <location>
        <begin position="1"/>
        <end position="25"/>
    </location>
</feature>
<reference evidence="2 3" key="1">
    <citation type="journal article" date="2023" name="Nat. Commun.">
        <title>Origin of minicircular mitochondrial genomes in red algae.</title>
        <authorList>
            <person name="Lee Y."/>
            <person name="Cho C.H."/>
            <person name="Lee Y.M."/>
            <person name="Park S.I."/>
            <person name="Yang J.H."/>
            <person name="West J.A."/>
            <person name="Bhattacharya D."/>
            <person name="Yoon H.S."/>
        </authorList>
    </citation>
    <scope>NUCLEOTIDE SEQUENCE [LARGE SCALE GENOMIC DNA]</scope>
    <source>
        <strain evidence="2 3">CCMP1338</strain>
        <tissue evidence="2">Whole cell</tissue>
    </source>
</reference>
<name>A0AAV8USA7_9RHOD</name>
<evidence type="ECO:0000256" key="1">
    <source>
        <dbReference type="SAM" id="SignalP"/>
    </source>
</evidence>
<proteinExistence type="predicted"/>
<organism evidence="2 3">
    <name type="scientific">Rhodosorus marinus</name>
    <dbReference type="NCBI Taxonomy" id="101924"/>
    <lineage>
        <taxon>Eukaryota</taxon>
        <taxon>Rhodophyta</taxon>
        <taxon>Stylonematophyceae</taxon>
        <taxon>Stylonematales</taxon>
        <taxon>Stylonemataceae</taxon>
        <taxon>Rhodosorus</taxon>
    </lineage>
</organism>
<dbReference type="PANTHER" id="PTHR35455:SF1">
    <property type="entry name" value="AGAP005842-PA"/>
    <property type="match status" value="1"/>
</dbReference>